<organism evidence="1 2">
    <name type="scientific">Aureobasidium pullulans</name>
    <name type="common">Black yeast</name>
    <name type="synonym">Pullularia pullulans</name>
    <dbReference type="NCBI Taxonomy" id="5580"/>
    <lineage>
        <taxon>Eukaryota</taxon>
        <taxon>Fungi</taxon>
        <taxon>Dikarya</taxon>
        <taxon>Ascomycota</taxon>
        <taxon>Pezizomycotina</taxon>
        <taxon>Dothideomycetes</taxon>
        <taxon>Dothideomycetidae</taxon>
        <taxon>Dothideales</taxon>
        <taxon>Saccotheciaceae</taxon>
        <taxon>Aureobasidium</taxon>
    </lineage>
</organism>
<evidence type="ECO:0000313" key="1">
    <source>
        <dbReference type="EMBL" id="THV74931.1"/>
    </source>
</evidence>
<dbReference type="Proteomes" id="UP000304951">
    <property type="component" value="Unassembled WGS sequence"/>
</dbReference>
<evidence type="ECO:0000313" key="2">
    <source>
        <dbReference type="Proteomes" id="UP000304951"/>
    </source>
</evidence>
<dbReference type="EMBL" id="QZAF01000050">
    <property type="protein sequence ID" value="THV74931.1"/>
    <property type="molecule type" value="Genomic_DNA"/>
</dbReference>
<feature type="non-terminal residue" evidence="1">
    <location>
        <position position="1"/>
    </location>
</feature>
<comment type="caution">
    <text evidence="1">The sequence shown here is derived from an EMBL/GenBank/DDBJ whole genome shotgun (WGS) entry which is preliminary data.</text>
</comment>
<reference evidence="1 2" key="1">
    <citation type="submission" date="2018-10" db="EMBL/GenBank/DDBJ databases">
        <title>Fifty Aureobasidium pullulans genomes reveal a recombining polyextremotolerant generalist.</title>
        <authorList>
            <person name="Gostincar C."/>
            <person name="Turk M."/>
            <person name="Zajc J."/>
            <person name="Gunde-Cimerman N."/>
        </authorList>
    </citation>
    <scope>NUCLEOTIDE SEQUENCE [LARGE SCALE GENOMIC DNA]</scope>
    <source>
        <strain evidence="1 2">EXF-11900</strain>
    </source>
</reference>
<protein>
    <submittedName>
        <fullName evidence="1">Uncharacterized protein</fullName>
    </submittedName>
</protein>
<proteinExistence type="predicted"/>
<sequence length="135" mass="14079">PYVIFFAGEKGASTKSSVWFTSCVARSATVQYKRAHHRQYSSPSDLGCNVTTGNTRSSDVLDLPLSGVTLVIVSSASPVAAVAATTSRDASLALTTTRTATTTSKGTTSTTATATLITTVVRVFGGRPFLAWILT</sequence>
<dbReference type="AlphaFoldDB" id="A0A4S8SVA7"/>
<gene>
    <name evidence="1" type="ORF">D6D28_02218</name>
</gene>
<accession>A0A4S8SVA7</accession>
<name>A0A4S8SVA7_AURPU</name>